<accession>A0A953LB87</accession>
<name>A0A953LB87_9BACT</name>
<keyword evidence="2" id="KW-1185">Reference proteome</keyword>
<dbReference type="EMBL" id="JAHVHU010000008">
    <property type="protein sequence ID" value="MBY5958331.1"/>
    <property type="molecule type" value="Genomic_DNA"/>
</dbReference>
<reference evidence="1" key="1">
    <citation type="submission" date="2021-06" db="EMBL/GenBank/DDBJ databases">
        <title>44 bacteria genomes isolated from Dapeng, Shenzhen.</title>
        <authorList>
            <person name="Zheng W."/>
            <person name="Yu S."/>
            <person name="Huang Y."/>
        </authorList>
    </citation>
    <scope>NUCLEOTIDE SEQUENCE</scope>
    <source>
        <strain evidence="1">DP5N28-2</strain>
    </source>
</reference>
<proteinExistence type="predicted"/>
<dbReference type="RefSeq" id="WP_222579869.1">
    <property type="nucleotide sequence ID" value="NZ_JAHVHU010000008.1"/>
</dbReference>
<evidence type="ECO:0000313" key="2">
    <source>
        <dbReference type="Proteomes" id="UP000753961"/>
    </source>
</evidence>
<protein>
    <submittedName>
        <fullName evidence="1">PorT family protein</fullName>
    </submittedName>
</protein>
<sequence>MNHKYIIGLIFLLFLLSGSVSGQQLDDKELDFHLSPTFSRLNSSSDYIDANGVNLGIKLGATVNFKFADWVGLATGLDFTLWSGGQLLYRKGGNFLPKSKLSNPDLNKGDKPLPDNTNIRYTINYIEIPAGLQFQFPVAYNVNVFARIPVITLGVRNRARGNIEAGSILLEKEKIGKDLSFFNFMWGMALGTQFERWNKDLSLMIFINTGLVDVTRNKGTQVIDVEGGGMKTIKEDSKGALNQFGIQLAVKIQ</sequence>
<dbReference type="AlphaFoldDB" id="A0A953LB87"/>
<comment type="caution">
    <text evidence="1">The sequence shown here is derived from an EMBL/GenBank/DDBJ whole genome shotgun (WGS) entry which is preliminary data.</text>
</comment>
<organism evidence="1 2">
    <name type="scientific">Membranihabitans marinus</name>
    <dbReference type="NCBI Taxonomy" id="1227546"/>
    <lineage>
        <taxon>Bacteria</taxon>
        <taxon>Pseudomonadati</taxon>
        <taxon>Bacteroidota</taxon>
        <taxon>Saprospiria</taxon>
        <taxon>Saprospirales</taxon>
        <taxon>Saprospiraceae</taxon>
        <taxon>Membranihabitans</taxon>
    </lineage>
</organism>
<dbReference type="Proteomes" id="UP000753961">
    <property type="component" value="Unassembled WGS sequence"/>
</dbReference>
<evidence type="ECO:0000313" key="1">
    <source>
        <dbReference type="EMBL" id="MBY5958331.1"/>
    </source>
</evidence>
<gene>
    <name evidence="1" type="ORF">KUV50_09330</name>
</gene>